<name>A0A8R2NUT4_ACYPI</name>
<sequence length="403" mass="45396">MPVDTTSETTEQQVSTVEENSLKQSKPDLPDIELPDDDPNEPTPSTSKNVLTDGLKQPLPDGVDSDKVKKIRRTEISEDKLEVTNKDDNKESHIELLLQKVSECLENTIDDESNPLLELKNKIYLTKNTDETKSIESPSNSYTNNSEKVDVCSNSIDQNVEVIDSDNSSDISLSDLTDLPEDISSIKSGVKQITKESLPQLLKLLNIKDLTVEKFERMCSLKVTESMVSKLFWSYKLSDLELLKKSIQFWQEKYKSLKKEFKELRHLVNVYKREEGNMKLPKQAIPLPRPDPVSIAVEDDDDAVELEFETVESASSSTSKITNKTTKKNGDSEETITYLELSKNPSSSSSSFITGTASRSPRRTSVLNKDTINTSPKSKKLEPISIEGKFLSFNLILNIYYIL</sequence>
<dbReference type="KEGG" id="api:100573541"/>
<dbReference type="GeneID" id="100573541"/>
<dbReference type="RefSeq" id="XP_029347161.1">
    <property type="nucleotide sequence ID" value="XM_029491301.1"/>
</dbReference>
<dbReference type="AlphaFoldDB" id="A0A8R2NUT4"/>
<proteinExistence type="predicted"/>
<protein>
    <submittedName>
        <fullName evidence="3">Uncharacterized protein</fullName>
    </submittedName>
</protein>
<feature type="region of interest" description="Disordered" evidence="2">
    <location>
        <begin position="343"/>
        <end position="378"/>
    </location>
</feature>
<reference evidence="3" key="2">
    <citation type="submission" date="2022-06" db="UniProtKB">
        <authorList>
            <consortium name="EnsemblMetazoa"/>
        </authorList>
    </citation>
    <scope>IDENTIFICATION</scope>
</reference>
<evidence type="ECO:0000256" key="2">
    <source>
        <dbReference type="SAM" id="MobiDB-lite"/>
    </source>
</evidence>
<evidence type="ECO:0000256" key="1">
    <source>
        <dbReference type="SAM" id="Coils"/>
    </source>
</evidence>
<accession>A0A8R2NUT4</accession>
<feature type="compositionally biased region" description="Polar residues" evidence="2">
    <location>
        <begin position="352"/>
        <end position="376"/>
    </location>
</feature>
<reference evidence="4" key="1">
    <citation type="submission" date="2010-06" db="EMBL/GenBank/DDBJ databases">
        <authorList>
            <person name="Jiang H."/>
            <person name="Abraham K."/>
            <person name="Ali S."/>
            <person name="Alsbrooks S.L."/>
            <person name="Anim B.N."/>
            <person name="Anosike U.S."/>
            <person name="Attaway T."/>
            <person name="Bandaranaike D.P."/>
            <person name="Battles P.K."/>
            <person name="Bell S.N."/>
            <person name="Bell A.V."/>
            <person name="Beltran B."/>
            <person name="Bickham C."/>
            <person name="Bustamante Y."/>
            <person name="Caleb T."/>
            <person name="Canada A."/>
            <person name="Cardenas V."/>
            <person name="Carter K."/>
            <person name="Chacko J."/>
            <person name="Chandrabose M.N."/>
            <person name="Chavez D."/>
            <person name="Chavez A."/>
            <person name="Chen L."/>
            <person name="Chu H.-S."/>
            <person name="Claassen K.J."/>
            <person name="Cockrell R."/>
            <person name="Collins M."/>
            <person name="Cooper J.A."/>
            <person name="Cree A."/>
            <person name="Curry S.M."/>
            <person name="Da Y."/>
            <person name="Dao M.D."/>
            <person name="Das B."/>
            <person name="Davila M.-L."/>
            <person name="Davy-Carroll L."/>
            <person name="Denson S."/>
            <person name="Dinh H."/>
            <person name="Ebong V.E."/>
            <person name="Edwards J.R."/>
            <person name="Egan A."/>
            <person name="El-Daye J."/>
            <person name="Escobedo L."/>
            <person name="Fernandez S."/>
            <person name="Fernando P.R."/>
            <person name="Flagg N."/>
            <person name="Forbes L.D."/>
            <person name="Fowler R.G."/>
            <person name="Fu Q."/>
            <person name="Gabisi R.A."/>
            <person name="Ganer J."/>
            <person name="Garbino Pronczuk A."/>
            <person name="Garcia R.M."/>
            <person name="Garner T."/>
            <person name="Garrett T.E."/>
            <person name="Gonzalez D.A."/>
            <person name="Hamid H."/>
            <person name="Hawkins E.S."/>
            <person name="Hirani K."/>
            <person name="Hogues M.E."/>
            <person name="Hollins B."/>
            <person name="Hsiao C.-H."/>
            <person name="Jabil R."/>
            <person name="James M.L."/>
            <person name="Jhangiani S.N."/>
            <person name="Johnson B."/>
            <person name="Johnson Q."/>
            <person name="Joshi V."/>
            <person name="Kalu J.B."/>
            <person name="Kam C."/>
            <person name="Kashfia A."/>
            <person name="Keebler J."/>
            <person name="Kisamo H."/>
            <person name="Kovar C.L."/>
            <person name="Lago L.A."/>
            <person name="Lai C.-Y."/>
            <person name="Laidlaw J."/>
            <person name="Lara F."/>
            <person name="Le T.-K."/>
            <person name="Lee S.L."/>
            <person name="Legall F.H."/>
            <person name="Lemon S.J."/>
            <person name="Lewis L.R."/>
            <person name="Li B."/>
            <person name="Liu Y."/>
            <person name="Liu Y.-S."/>
            <person name="Lopez J."/>
            <person name="Lozado R.J."/>
            <person name="Lu J."/>
            <person name="Madu R.C."/>
            <person name="Maheshwari M."/>
            <person name="Maheshwari R."/>
            <person name="Malloy K."/>
            <person name="Martinez E."/>
            <person name="Mathew T."/>
            <person name="Mercado I.C."/>
            <person name="Mercado C."/>
            <person name="Meyer B."/>
            <person name="Montgomery K."/>
            <person name="Morgan M.B."/>
            <person name="Munidasa M."/>
            <person name="Nazareth L.V."/>
            <person name="Nelson J."/>
            <person name="Ng B.M."/>
            <person name="Nguyen N.B."/>
            <person name="Nguyen P.Q."/>
            <person name="Nguyen T."/>
            <person name="Obregon M."/>
            <person name="Okwuonu G.O."/>
            <person name="Onwere C.G."/>
            <person name="Orozco G."/>
            <person name="Parra A."/>
            <person name="Patel S."/>
            <person name="Patil S."/>
            <person name="Perez A."/>
            <person name="Perez Y."/>
            <person name="Pham C."/>
            <person name="Primus E.L."/>
            <person name="Pu L.-L."/>
            <person name="Puazo M."/>
            <person name="Qin X."/>
            <person name="Quiroz J.B."/>
            <person name="Reese J."/>
            <person name="Richards S."/>
            <person name="Rives C.M."/>
            <person name="Robberts R."/>
            <person name="Ruiz S.J."/>
            <person name="Ruiz M.J."/>
            <person name="Santibanez J."/>
            <person name="Schneider B.W."/>
            <person name="Sisson I."/>
            <person name="Smith M."/>
            <person name="Sodergren E."/>
            <person name="Song X.-Z."/>
            <person name="Song B.B."/>
            <person name="Summersgill H."/>
            <person name="Thelus R."/>
            <person name="Thornton R.D."/>
            <person name="Trejos Z.Y."/>
            <person name="Usmani K."/>
            <person name="Vattathil S."/>
            <person name="Villasana D."/>
            <person name="Walker D.L."/>
            <person name="Wang S."/>
            <person name="Wang K."/>
            <person name="White C.S."/>
            <person name="Williams A.C."/>
            <person name="Williamson J."/>
            <person name="Wilson K."/>
            <person name="Woghiren I.O."/>
            <person name="Woodworth J.R."/>
            <person name="Worley K.C."/>
            <person name="Wright R.A."/>
            <person name="Wu W."/>
            <person name="Young L."/>
            <person name="Zhang L."/>
            <person name="Zhang J."/>
            <person name="Zhu Y."/>
            <person name="Muzny D.M."/>
            <person name="Weinstock G."/>
            <person name="Gibbs R.A."/>
        </authorList>
    </citation>
    <scope>NUCLEOTIDE SEQUENCE [LARGE SCALE GENOMIC DNA]</scope>
    <source>
        <strain evidence="4">LSR1</strain>
    </source>
</reference>
<keyword evidence="4" id="KW-1185">Reference proteome</keyword>
<evidence type="ECO:0000313" key="3">
    <source>
        <dbReference type="EnsemblMetazoa" id="XP_029347161.1"/>
    </source>
</evidence>
<feature type="coiled-coil region" evidence="1">
    <location>
        <begin position="240"/>
        <end position="274"/>
    </location>
</feature>
<dbReference type="Proteomes" id="UP000007819">
    <property type="component" value="Chromosome X"/>
</dbReference>
<organism evidence="3 4">
    <name type="scientific">Acyrthosiphon pisum</name>
    <name type="common">Pea aphid</name>
    <dbReference type="NCBI Taxonomy" id="7029"/>
    <lineage>
        <taxon>Eukaryota</taxon>
        <taxon>Metazoa</taxon>
        <taxon>Ecdysozoa</taxon>
        <taxon>Arthropoda</taxon>
        <taxon>Hexapoda</taxon>
        <taxon>Insecta</taxon>
        <taxon>Pterygota</taxon>
        <taxon>Neoptera</taxon>
        <taxon>Paraneoptera</taxon>
        <taxon>Hemiptera</taxon>
        <taxon>Sternorrhyncha</taxon>
        <taxon>Aphidomorpha</taxon>
        <taxon>Aphidoidea</taxon>
        <taxon>Aphididae</taxon>
        <taxon>Macrosiphini</taxon>
        <taxon>Acyrthosiphon</taxon>
    </lineage>
</organism>
<feature type="region of interest" description="Disordered" evidence="2">
    <location>
        <begin position="1"/>
        <end position="70"/>
    </location>
</feature>
<dbReference type="EnsemblMetazoa" id="XM_029491301.1">
    <property type="protein sequence ID" value="XP_029347161.1"/>
    <property type="gene ID" value="LOC100573541"/>
</dbReference>
<keyword evidence="1" id="KW-0175">Coiled coil</keyword>
<evidence type="ECO:0000313" key="4">
    <source>
        <dbReference type="Proteomes" id="UP000007819"/>
    </source>
</evidence>
<feature type="compositionally biased region" description="Low complexity" evidence="2">
    <location>
        <begin position="1"/>
        <end position="19"/>
    </location>
</feature>
<feature type="compositionally biased region" description="Acidic residues" evidence="2">
    <location>
        <begin position="30"/>
        <end position="40"/>
    </location>
</feature>